<dbReference type="EMBL" id="AP011177">
    <property type="protein sequence ID" value="BAJ03090.1"/>
    <property type="molecule type" value="Genomic_DNA"/>
</dbReference>
<dbReference type="SUPFAM" id="SSF56112">
    <property type="entry name" value="Protein kinase-like (PK-like)"/>
    <property type="match status" value="1"/>
</dbReference>
<dbReference type="InterPro" id="IPR000719">
    <property type="entry name" value="Prot_kinase_dom"/>
</dbReference>
<name>D4ZAP5_SHEVD</name>
<dbReference type="HOGENOM" id="CLU_035565_0_0_6"/>
<dbReference type="PROSITE" id="PS50011">
    <property type="entry name" value="PROTEIN_KINASE_DOM"/>
    <property type="match status" value="1"/>
</dbReference>
<dbReference type="KEGG" id="svo:SVI_3119"/>
<dbReference type="SMART" id="SM00369">
    <property type="entry name" value="LRR_TYP"/>
    <property type="match status" value="4"/>
</dbReference>
<evidence type="ECO:0000256" key="1">
    <source>
        <dbReference type="ARBA" id="ARBA00022614"/>
    </source>
</evidence>
<dbReference type="InterPro" id="IPR001611">
    <property type="entry name" value="Leu-rich_rpt"/>
</dbReference>
<protein>
    <submittedName>
        <fullName evidence="5">Serine/threonine protein kinase, putative</fullName>
    </submittedName>
</protein>
<organism evidence="5 6">
    <name type="scientific">Shewanella violacea (strain JCM 10179 / CIP 106290 / LMG 19151 / DSS12)</name>
    <dbReference type="NCBI Taxonomy" id="637905"/>
    <lineage>
        <taxon>Bacteria</taxon>
        <taxon>Pseudomonadati</taxon>
        <taxon>Pseudomonadota</taxon>
        <taxon>Gammaproteobacteria</taxon>
        <taxon>Alteromonadales</taxon>
        <taxon>Shewanellaceae</taxon>
        <taxon>Shewanella</taxon>
    </lineage>
</organism>
<keyword evidence="2" id="KW-0677">Repeat</keyword>
<proteinExistence type="predicted"/>
<dbReference type="RefSeq" id="WP_013052387.1">
    <property type="nucleotide sequence ID" value="NC_014012.1"/>
</dbReference>
<sequence>MQTLAALKNGQLTSTIRLQLAENLTEFPREIFDLADTLEVLDLSNNGLSSLPDDFGRLTQLRILFLSNNQFETLPKVLADCPKLEMIGFKANKIRTVDEDALPVQTRWLILTDNKIEALPDSMGQLYRLQKLALAGNRLSSLPESMANCKNLELVRLSANQLTHLPDWLLQLPKLAWLAFAGNPLDNNASISEPSMVKAMLTVKMTDIDLAEQLGEGASGVIYKGQWNHQPVSLHGTPDTIAVKLFKGEVTSDGYPADELACCLQAGEHTNLIKVISQINEQEHLGLVMELIPPSFFNLGLPPSLVTCTRDTFESGTQFSVSQIAKILQQMAATMTHLHRQAVSHGDLYAHNTMINSDAEMLFGDFGASSELSVLPERQREAMQAIEVRAFGCLLDDLLSVNAKHLNDEAEKSGQQALLSGLVQIRDSCLDDEFALRPRFFEISDKLASVVLQPVTEAQL</sequence>
<dbReference type="OrthoDB" id="8532199at2"/>
<feature type="binding site" evidence="3">
    <location>
        <position position="244"/>
    </location>
    <ligand>
        <name>ATP</name>
        <dbReference type="ChEBI" id="CHEBI:30616"/>
    </ligand>
</feature>
<dbReference type="eggNOG" id="COG0515">
    <property type="taxonomic scope" value="Bacteria"/>
</dbReference>
<dbReference type="InterPro" id="IPR001245">
    <property type="entry name" value="Ser-Thr/Tyr_kinase_cat_dom"/>
</dbReference>
<dbReference type="Gene3D" id="3.30.200.20">
    <property type="entry name" value="Phosphorylase Kinase, domain 1"/>
    <property type="match status" value="1"/>
</dbReference>
<dbReference type="GO" id="GO:0005737">
    <property type="term" value="C:cytoplasm"/>
    <property type="evidence" value="ECO:0007669"/>
    <property type="project" value="TreeGrafter"/>
</dbReference>
<gene>
    <name evidence="5" type="ordered locus">SVI_3119</name>
</gene>
<dbReference type="InterPro" id="IPR050216">
    <property type="entry name" value="LRR_domain-containing"/>
</dbReference>
<dbReference type="PANTHER" id="PTHR48051">
    <property type="match status" value="1"/>
</dbReference>
<evidence type="ECO:0000313" key="6">
    <source>
        <dbReference type="Proteomes" id="UP000002350"/>
    </source>
</evidence>
<dbReference type="PROSITE" id="PS00107">
    <property type="entry name" value="PROTEIN_KINASE_ATP"/>
    <property type="match status" value="1"/>
</dbReference>
<dbReference type="Pfam" id="PF07714">
    <property type="entry name" value="PK_Tyr_Ser-Thr"/>
    <property type="match status" value="1"/>
</dbReference>
<dbReference type="InterPro" id="IPR032675">
    <property type="entry name" value="LRR_dom_sf"/>
</dbReference>
<feature type="domain" description="Protein kinase" evidence="4">
    <location>
        <begin position="208"/>
        <end position="460"/>
    </location>
</feature>
<dbReference type="InterPro" id="IPR011009">
    <property type="entry name" value="Kinase-like_dom_sf"/>
</dbReference>
<keyword evidence="5" id="KW-0723">Serine/threonine-protein kinase</keyword>
<dbReference type="Gene3D" id="3.80.10.10">
    <property type="entry name" value="Ribonuclease Inhibitor"/>
    <property type="match status" value="2"/>
</dbReference>
<dbReference type="GO" id="GO:0004674">
    <property type="term" value="F:protein serine/threonine kinase activity"/>
    <property type="evidence" value="ECO:0007669"/>
    <property type="project" value="UniProtKB-KW"/>
</dbReference>
<keyword evidence="1" id="KW-0433">Leucine-rich repeat</keyword>
<dbReference type="SUPFAM" id="SSF52058">
    <property type="entry name" value="L domain-like"/>
    <property type="match status" value="1"/>
</dbReference>
<dbReference type="InterPro" id="IPR017441">
    <property type="entry name" value="Protein_kinase_ATP_BS"/>
</dbReference>
<dbReference type="PROSITE" id="PS51450">
    <property type="entry name" value="LRR"/>
    <property type="match status" value="1"/>
</dbReference>
<accession>D4ZAP5</accession>
<dbReference type="Proteomes" id="UP000002350">
    <property type="component" value="Chromosome"/>
</dbReference>
<dbReference type="PANTHER" id="PTHR48051:SF1">
    <property type="entry name" value="RAS SUPPRESSOR PROTEIN 1"/>
    <property type="match status" value="1"/>
</dbReference>
<evidence type="ECO:0000259" key="4">
    <source>
        <dbReference type="PROSITE" id="PS50011"/>
    </source>
</evidence>
<dbReference type="AlphaFoldDB" id="D4ZAP5"/>
<keyword evidence="5" id="KW-0808">Transferase</keyword>
<dbReference type="STRING" id="637905.SVI_3119"/>
<dbReference type="Pfam" id="PF13855">
    <property type="entry name" value="LRR_8"/>
    <property type="match status" value="2"/>
</dbReference>
<keyword evidence="3" id="KW-0547">Nucleotide-binding</keyword>
<dbReference type="eggNOG" id="COG4886">
    <property type="taxonomic scope" value="Bacteria"/>
</dbReference>
<reference evidence="6" key="1">
    <citation type="journal article" date="2010" name="Mol. Biosyst.">
        <title>Complete genome sequence and comparative analysis of Shewanella violacea, a psychrophilic and piezophilic bacterium from deep sea floor sediments.</title>
        <authorList>
            <person name="Aono E."/>
            <person name="Baba T."/>
            <person name="Ara T."/>
            <person name="Nishi T."/>
            <person name="Nakamichi T."/>
            <person name="Inamoto E."/>
            <person name="Toyonaga H."/>
            <person name="Hasegawa M."/>
            <person name="Takai Y."/>
            <person name="Okumura Y."/>
            <person name="Baba M."/>
            <person name="Tomita M."/>
            <person name="Kato C."/>
            <person name="Oshima T."/>
            <person name="Nakasone K."/>
            <person name="Mori H."/>
        </authorList>
    </citation>
    <scope>NUCLEOTIDE SEQUENCE [LARGE SCALE GENOMIC DNA]</scope>
    <source>
        <strain evidence="6">JCM 10179 / CIP 106290 / LMG 19151 / DSS12</strain>
    </source>
</reference>
<evidence type="ECO:0000256" key="3">
    <source>
        <dbReference type="PROSITE-ProRule" id="PRU10141"/>
    </source>
</evidence>
<dbReference type="GO" id="GO:0005524">
    <property type="term" value="F:ATP binding"/>
    <property type="evidence" value="ECO:0007669"/>
    <property type="project" value="UniProtKB-UniRule"/>
</dbReference>
<dbReference type="SMART" id="SM00364">
    <property type="entry name" value="LRR_BAC"/>
    <property type="match status" value="5"/>
</dbReference>
<keyword evidence="5" id="KW-0418">Kinase</keyword>
<dbReference type="Gene3D" id="1.10.510.10">
    <property type="entry name" value="Transferase(Phosphotransferase) domain 1"/>
    <property type="match status" value="1"/>
</dbReference>
<evidence type="ECO:0000313" key="5">
    <source>
        <dbReference type="EMBL" id="BAJ03090.1"/>
    </source>
</evidence>
<dbReference type="InterPro" id="IPR003591">
    <property type="entry name" value="Leu-rich_rpt_typical-subtyp"/>
</dbReference>
<evidence type="ECO:0000256" key="2">
    <source>
        <dbReference type="ARBA" id="ARBA00022737"/>
    </source>
</evidence>
<keyword evidence="6" id="KW-1185">Reference proteome</keyword>
<keyword evidence="3" id="KW-0067">ATP-binding</keyword>